<gene>
    <name evidence="2" type="ORF">NLJ89_g6930</name>
</gene>
<keyword evidence="1" id="KW-1133">Transmembrane helix</keyword>
<reference evidence="2" key="1">
    <citation type="submission" date="2022-07" db="EMBL/GenBank/DDBJ databases">
        <title>Genome Sequence of Agrocybe chaxingu.</title>
        <authorList>
            <person name="Buettner E."/>
        </authorList>
    </citation>
    <scope>NUCLEOTIDE SEQUENCE</scope>
    <source>
        <strain evidence="2">MP-N11</strain>
    </source>
</reference>
<dbReference type="EMBL" id="JANKHO010000780">
    <property type="protein sequence ID" value="KAJ3506325.1"/>
    <property type="molecule type" value="Genomic_DNA"/>
</dbReference>
<keyword evidence="3" id="KW-1185">Reference proteome</keyword>
<dbReference type="Proteomes" id="UP001148786">
    <property type="component" value="Unassembled WGS sequence"/>
</dbReference>
<comment type="caution">
    <text evidence="2">The sequence shown here is derived from an EMBL/GenBank/DDBJ whole genome shotgun (WGS) entry which is preliminary data.</text>
</comment>
<sequence>MPALALNFSKNARVFLVLFTKILNGLDSDDNDVGVLEDARDIATHVITVHDDVSLNPWTLRSFVIEIGLSASRGVLAEIHYFKPLLILNDKFEVDKTVLADQGLVRPLLLLPTQPLIPPNAALLRRHLGRPAPHYQPWLGTFTHLLIWKFDDMKQVWNWLKPSSLKQIGHELFAIGKRYQFVALAYLIGFLVPIPFWIAHKLWPKLRSDYLYTPVIWRQVLILI</sequence>
<evidence type="ECO:0000313" key="2">
    <source>
        <dbReference type="EMBL" id="KAJ3506325.1"/>
    </source>
</evidence>
<name>A0A9W8JY91_9AGAR</name>
<evidence type="ECO:0000256" key="1">
    <source>
        <dbReference type="SAM" id="Phobius"/>
    </source>
</evidence>
<accession>A0A9W8JY91</accession>
<dbReference type="AlphaFoldDB" id="A0A9W8JY91"/>
<organism evidence="2 3">
    <name type="scientific">Agrocybe chaxingu</name>
    <dbReference type="NCBI Taxonomy" id="84603"/>
    <lineage>
        <taxon>Eukaryota</taxon>
        <taxon>Fungi</taxon>
        <taxon>Dikarya</taxon>
        <taxon>Basidiomycota</taxon>
        <taxon>Agaricomycotina</taxon>
        <taxon>Agaricomycetes</taxon>
        <taxon>Agaricomycetidae</taxon>
        <taxon>Agaricales</taxon>
        <taxon>Agaricineae</taxon>
        <taxon>Strophariaceae</taxon>
        <taxon>Agrocybe</taxon>
    </lineage>
</organism>
<keyword evidence="1" id="KW-0812">Transmembrane</keyword>
<keyword evidence="1" id="KW-0472">Membrane</keyword>
<evidence type="ECO:0000313" key="3">
    <source>
        <dbReference type="Proteomes" id="UP001148786"/>
    </source>
</evidence>
<proteinExistence type="predicted"/>
<protein>
    <submittedName>
        <fullName evidence="2">Uncharacterized protein</fullName>
    </submittedName>
</protein>
<dbReference type="OrthoDB" id="3060366at2759"/>
<feature type="transmembrane region" description="Helical" evidence="1">
    <location>
        <begin position="181"/>
        <end position="199"/>
    </location>
</feature>